<reference evidence="2 3" key="1">
    <citation type="submission" date="2017-04" db="EMBL/GenBank/DDBJ databases">
        <title>Draft genome sequence of Marssonina coronaria NL1: causal agent of apple blotch.</title>
        <authorList>
            <person name="Cheng Q."/>
        </authorList>
    </citation>
    <scope>NUCLEOTIDE SEQUENCE [LARGE SCALE GENOMIC DNA]</scope>
    <source>
        <strain evidence="2 3">NL1</strain>
    </source>
</reference>
<sequence length="134" mass="14921">MGLSDADYRLSEEWNPGRKLILEAPRAAGPPLLPHEGYLSPYRSYDPRNTICRAIQTPMAKPASAKETKRSLNTMERERNASAHISNERSLGHVITYITTPPTAIPDRPSMRIPQKHGASARASSTPLSVWVCW</sequence>
<accession>A0A218YVQ9</accession>
<evidence type="ECO:0000256" key="1">
    <source>
        <dbReference type="SAM" id="MobiDB-lite"/>
    </source>
</evidence>
<dbReference type="AlphaFoldDB" id="A0A218YVQ9"/>
<gene>
    <name evidence="2" type="ORF">B2J93_4650</name>
</gene>
<organism evidence="2 3">
    <name type="scientific">Diplocarpon coronariae</name>
    <dbReference type="NCBI Taxonomy" id="2795749"/>
    <lineage>
        <taxon>Eukaryota</taxon>
        <taxon>Fungi</taxon>
        <taxon>Dikarya</taxon>
        <taxon>Ascomycota</taxon>
        <taxon>Pezizomycotina</taxon>
        <taxon>Leotiomycetes</taxon>
        <taxon>Helotiales</taxon>
        <taxon>Drepanopezizaceae</taxon>
        <taxon>Diplocarpon</taxon>
    </lineage>
</organism>
<comment type="caution">
    <text evidence="2">The sequence shown here is derived from an EMBL/GenBank/DDBJ whole genome shotgun (WGS) entry which is preliminary data.</text>
</comment>
<dbReference type="Proteomes" id="UP000242519">
    <property type="component" value="Unassembled WGS sequence"/>
</dbReference>
<keyword evidence="3" id="KW-1185">Reference proteome</keyword>
<dbReference type="EMBL" id="MZNU01000379">
    <property type="protein sequence ID" value="OWO98779.1"/>
    <property type="molecule type" value="Genomic_DNA"/>
</dbReference>
<evidence type="ECO:0000313" key="3">
    <source>
        <dbReference type="Proteomes" id="UP000242519"/>
    </source>
</evidence>
<feature type="region of interest" description="Disordered" evidence="1">
    <location>
        <begin position="59"/>
        <end position="86"/>
    </location>
</feature>
<name>A0A218YVQ9_9HELO</name>
<protein>
    <submittedName>
        <fullName evidence="2">Uncharacterized protein</fullName>
    </submittedName>
</protein>
<feature type="compositionally biased region" description="Basic and acidic residues" evidence="1">
    <location>
        <begin position="64"/>
        <end position="86"/>
    </location>
</feature>
<proteinExistence type="predicted"/>
<dbReference type="InParanoid" id="A0A218YVQ9"/>
<evidence type="ECO:0000313" key="2">
    <source>
        <dbReference type="EMBL" id="OWO98779.1"/>
    </source>
</evidence>